<dbReference type="PANTHER" id="PTHR33845:SF1">
    <property type="entry name" value="C2H2-TYPE DOMAIN-CONTAINING PROTEIN"/>
    <property type="match status" value="1"/>
</dbReference>
<dbReference type="AlphaFoldDB" id="A0AAV5VM54"/>
<sequence length="424" mass="47554">RFRESQSDYYGKSGLSFHVSHILSKKGDRIIQHQAIHIINNDRQDSSAVIQVINNLLSELKKQKITSVHLRSDNAGAYHSSNTIAAVYVIAKATGVRVISYGFSESQNGKSAADRVSGLVKNKVRAFVDAGNDSTTHEQFFTAATSGRLLEGTSFYLVSAAVNKPPTVKINKISEMFDFQYESAGIRAWRHKFVGEGTFIPASSFVKEFNIIPSLNVTKKGGHLPENSPEGVGYWRLSPILKDGGTCPKEDPFHLWTSTAKKAFRCPEITCSASFDTADELEAHWLSGQHCSSPMTQTLRVESLRMFASGIEDSLSHRLYIPEVDDSIKELEYTASDQDKNLDSGWALKKKKTVRRFSDSAKKFIEMLFDEGIEKKKKIQPEEAEKRMFDERKGGVRVFSADERLNARQIAFYYSRIAAAREKE</sequence>
<name>A0AAV5VM54_9BILA</name>
<reference evidence="2" key="1">
    <citation type="submission" date="2023-10" db="EMBL/GenBank/DDBJ databases">
        <title>Genome assembly of Pristionchus species.</title>
        <authorList>
            <person name="Yoshida K."/>
            <person name="Sommer R.J."/>
        </authorList>
    </citation>
    <scope>NUCLEOTIDE SEQUENCE</scope>
    <source>
        <strain evidence="2">RS5133</strain>
    </source>
</reference>
<proteinExistence type="predicted"/>
<keyword evidence="3" id="KW-1185">Reference proteome</keyword>
<evidence type="ECO:0000259" key="1">
    <source>
        <dbReference type="PROSITE" id="PS00028"/>
    </source>
</evidence>
<feature type="non-terminal residue" evidence="2">
    <location>
        <position position="1"/>
    </location>
</feature>
<dbReference type="InterPro" id="IPR013087">
    <property type="entry name" value="Znf_C2H2_type"/>
</dbReference>
<accession>A0AAV5VM54</accession>
<dbReference type="PROSITE" id="PS00028">
    <property type="entry name" value="ZINC_FINGER_C2H2_1"/>
    <property type="match status" value="1"/>
</dbReference>
<dbReference type="PANTHER" id="PTHR33845">
    <property type="entry name" value="C2H2-TYPE DOMAIN-CONTAINING PROTEIN"/>
    <property type="match status" value="1"/>
</dbReference>
<organism evidence="2 3">
    <name type="scientific">Pristionchus fissidentatus</name>
    <dbReference type="NCBI Taxonomy" id="1538716"/>
    <lineage>
        <taxon>Eukaryota</taxon>
        <taxon>Metazoa</taxon>
        <taxon>Ecdysozoa</taxon>
        <taxon>Nematoda</taxon>
        <taxon>Chromadorea</taxon>
        <taxon>Rhabditida</taxon>
        <taxon>Rhabditina</taxon>
        <taxon>Diplogasteromorpha</taxon>
        <taxon>Diplogasteroidea</taxon>
        <taxon>Neodiplogasteridae</taxon>
        <taxon>Pristionchus</taxon>
    </lineage>
</organism>
<dbReference type="Proteomes" id="UP001432322">
    <property type="component" value="Unassembled WGS sequence"/>
</dbReference>
<evidence type="ECO:0000313" key="2">
    <source>
        <dbReference type="EMBL" id="GMT20645.1"/>
    </source>
</evidence>
<gene>
    <name evidence="2" type="ORF">PFISCL1PPCAC_11942</name>
</gene>
<feature type="domain" description="C2H2-type" evidence="1">
    <location>
        <begin position="266"/>
        <end position="290"/>
    </location>
</feature>
<comment type="caution">
    <text evidence="2">The sequence shown here is derived from an EMBL/GenBank/DDBJ whole genome shotgun (WGS) entry which is preliminary data.</text>
</comment>
<evidence type="ECO:0000313" key="3">
    <source>
        <dbReference type="Proteomes" id="UP001432322"/>
    </source>
</evidence>
<protein>
    <recommendedName>
        <fullName evidence="1">C2H2-type domain-containing protein</fullName>
    </recommendedName>
</protein>
<feature type="non-terminal residue" evidence="2">
    <location>
        <position position="424"/>
    </location>
</feature>
<dbReference type="EMBL" id="BTSY01000003">
    <property type="protein sequence ID" value="GMT20645.1"/>
    <property type="molecule type" value="Genomic_DNA"/>
</dbReference>